<dbReference type="InterPro" id="IPR001789">
    <property type="entry name" value="Sig_transdc_resp-reg_receiver"/>
</dbReference>
<evidence type="ECO:0000256" key="2">
    <source>
        <dbReference type="PROSITE-ProRule" id="PRU00169"/>
    </source>
</evidence>
<gene>
    <name evidence="5" type="ORF">IMG5_196580</name>
</gene>
<dbReference type="STRING" id="857967.G0R564"/>
<dbReference type="InterPro" id="IPR050956">
    <property type="entry name" value="2C_system_His_kinase"/>
</dbReference>
<evidence type="ECO:0000313" key="6">
    <source>
        <dbReference type="Proteomes" id="UP000008983"/>
    </source>
</evidence>
<evidence type="ECO:0000259" key="4">
    <source>
        <dbReference type="PROSITE" id="PS50110"/>
    </source>
</evidence>
<accession>G0R564</accession>
<dbReference type="AlphaFoldDB" id="G0R564"/>
<protein>
    <submittedName>
        <fullName evidence="5">Response regulator receiver domain protein</fullName>
        <ecNumber evidence="5">2.7.13.3</ecNumber>
    </submittedName>
</protein>
<dbReference type="PROSITE" id="PS50110">
    <property type="entry name" value="RESPONSE_REGULATORY"/>
    <property type="match status" value="1"/>
</dbReference>
<keyword evidence="6" id="KW-1185">Reference proteome</keyword>
<dbReference type="InterPro" id="IPR005467">
    <property type="entry name" value="His_kinase_dom"/>
</dbReference>
<feature type="modified residue" description="4-aspartylphosphate" evidence="2">
    <location>
        <position position="372"/>
    </location>
</feature>
<dbReference type="PROSITE" id="PS50109">
    <property type="entry name" value="HIS_KIN"/>
    <property type="match status" value="1"/>
</dbReference>
<dbReference type="GeneID" id="14903453"/>
<dbReference type="GO" id="GO:0000160">
    <property type="term" value="P:phosphorelay signal transduction system"/>
    <property type="evidence" value="ECO:0007669"/>
    <property type="project" value="InterPro"/>
</dbReference>
<dbReference type="Gene3D" id="3.30.565.10">
    <property type="entry name" value="Histidine kinase-like ATPase, C-terminal domain"/>
    <property type="match status" value="1"/>
</dbReference>
<reference evidence="5 6" key="1">
    <citation type="submission" date="2011-07" db="EMBL/GenBank/DDBJ databases">
        <authorList>
            <person name="Coyne R."/>
            <person name="Brami D."/>
            <person name="Johnson J."/>
            <person name="Hostetler J."/>
            <person name="Hannick L."/>
            <person name="Clark T."/>
            <person name="Cassidy-Hanley D."/>
            <person name="Inman J."/>
        </authorList>
    </citation>
    <scope>NUCLEOTIDE SEQUENCE [LARGE SCALE GENOMIC DNA]</scope>
    <source>
        <strain evidence="5 6">G5</strain>
    </source>
</reference>
<organism evidence="5 6">
    <name type="scientific">Ichthyophthirius multifiliis</name>
    <name type="common">White spot disease agent</name>
    <name type="synonym">Ich</name>
    <dbReference type="NCBI Taxonomy" id="5932"/>
    <lineage>
        <taxon>Eukaryota</taxon>
        <taxon>Sar</taxon>
        <taxon>Alveolata</taxon>
        <taxon>Ciliophora</taxon>
        <taxon>Intramacronucleata</taxon>
        <taxon>Oligohymenophorea</taxon>
        <taxon>Hymenostomatida</taxon>
        <taxon>Ophryoglenina</taxon>
        <taxon>Ichthyophthirius</taxon>
    </lineage>
</organism>
<dbReference type="PANTHER" id="PTHR43719">
    <property type="entry name" value="TWO-COMPONENT HISTIDINE KINASE"/>
    <property type="match status" value="1"/>
</dbReference>
<dbReference type="SUPFAM" id="SSF55874">
    <property type="entry name" value="ATPase domain of HSP90 chaperone/DNA topoisomerase II/histidine kinase"/>
    <property type="match status" value="1"/>
</dbReference>
<keyword evidence="5" id="KW-0808">Transferase</keyword>
<dbReference type="RefSeq" id="XP_004024272.1">
    <property type="nucleotide sequence ID" value="XM_004024223.1"/>
</dbReference>
<dbReference type="CDD" id="cd17546">
    <property type="entry name" value="REC_hyHK_CKI1_RcsC-like"/>
    <property type="match status" value="1"/>
</dbReference>
<dbReference type="InterPro" id="IPR011006">
    <property type="entry name" value="CheY-like_superfamily"/>
</dbReference>
<dbReference type="Gene3D" id="3.40.50.2300">
    <property type="match status" value="1"/>
</dbReference>
<dbReference type="Pfam" id="PF00072">
    <property type="entry name" value="Response_reg"/>
    <property type="match status" value="1"/>
</dbReference>
<dbReference type="InterPro" id="IPR036890">
    <property type="entry name" value="HATPase_C_sf"/>
</dbReference>
<name>G0R564_ICHMU</name>
<evidence type="ECO:0000259" key="3">
    <source>
        <dbReference type="PROSITE" id="PS50109"/>
    </source>
</evidence>
<keyword evidence="1 2" id="KW-0597">Phosphoprotein</keyword>
<dbReference type="SMART" id="SM00387">
    <property type="entry name" value="HATPase_c"/>
    <property type="match status" value="1"/>
</dbReference>
<dbReference type="Proteomes" id="UP000008983">
    <property type="component" value="Unassembled WGS sequence"/>
</dbReference>
<dbReference type="OrthoDB" id="60033at2759"/>
<dbReference type="EC" id="2.7.13.3" evidence="5"/>
<dbReference type="GO" id="GO:0004673">
    <property type="term" value="F:protein histidine kinase activity"/>
    <property type="evidence" value="ECO:0007669"/>
    <property type="project" value="UniProtKB-EC"/>
</dbReference>
<sequence length="453" mass="52683">MKIQYLRKQKVIYIFNYFLQNNKGDYLDQCISSVDLINFLVQDFRDYQDILNNKLKIKNVEVNIIQLVQETINLFIKQANDKQIQIQNIVKNKIPQIIYIDKTKFQQILVNLISNSLKFSPQNSSIQTFLEQKNGQIIFSIQDQGIGMTKKEKERLQYLLKEGFTEERISKNSSGYGFGLSVSNILIQKLNKSDNANNKQQGLNFNSEKQKGCFFYFSISYIEQNNLQSNSINNPTIININDNEYIQIQSNSPNKQKSKRNTQIKQLLLSQLQIKASEKGSINLDQENKEIINTKVRSTKKITKSIYVLNQYNDIPYILIVDDTQTNHNSLQIFLNKVFNFPLENIVHAYNGMEGVSQFLIYQGKLKLIFMDINMPIMDGMAATQKIRNILQMQVNSQSQTKIIAYTAYNDPETEKECFNQGFDYYLSKPVSKQSLEQVLFENNILQILESHH</sequence>
<feature type="domain" description="Response regulatory" evidence="4">
    <location>
        <begin position="317"/>
        <end position="444"/>
    </location>
</feature>
<dbReference type="SUPFAM" id="SSF52172">
    <property type="entry name" value="CheY-like"/>
    <property type="match status" value="1"/>
</dbReference>
<feature type="domain" description="Histidine kinase" evidence="3">
    <location>
        <begin position="32"/>
        <end position="223"/>
    </location>
</feature>
<dbReference type="InParanoid" id="G0R564"/>
<dbReference type="InterPro" id="IPR003594">
    <property type="entry name" value="HATPase_dom"/>
</dbReference>
<proteinExistence type="predicted"/>
<evidence type="ECO:0000256" key="1">
    <source>
        <dbReference type="ARBA" id="ARBA00022553"/>
    </source>
</evidence>
<dbReference type="SMART" id="SM00448">
    <property type="entry name" value="REC"/>
    <property type="match status" value="1"/>
</dbReference>
<dbReference type="OMA" id="KNTCEIM"/>
<dbReference type="EMBL" id="GL984361">
    <property type="protein sequence ID" value="EGR27388.1"/>
    <property type="molecule type" value="Genomic_DNA"/>
</dbReference>
<evidence type="ECO:0000313" key="5">
    <source>
        <dbReference type="EMBL" id="EGR27388.1"/>
    </source>
</evidence>
<dbReference type="PANTHER" id="PTHR43719:SF28">
    <property type="entry name" value="PEROXIDE STRESS-ACTIVATED HISTIDINE KINASE MAK1-RELATED"/>
    <property type="match status" value="1"/>
</dbReference>
<dbReference type="Pfam" id="PF02518">
    <property type="entry name" value="HATPase_c"/>
    <property type="match status" value="1"/>
</dbReference>
<dbReference type="eggNOG" id="KOG0519">
    <property type="taxonomic scope" value="Eukaryota"/>
</dbReference>